<dbReference type="Pfam" id="PF00240">
    <property type="entry name" value="ubiquitin"/>
    <property type="match status" value="3"/>
</dbReference>
<dbReference type="SUPFAM" id="SSF54236">
    <property type="entry name" value="Ubiquitin-like"/>
    <property type="match status" value="3"/>
</dbReference>
<protein>
    <recommendedName>
        <fullName evidence="3">Ubiquitin-like domain-containing protein</fullName>
    </recommendedName>
</protein>
<evidence type="ECO:0000313" key="5">
    <source>
        <dbReference type="Proteomes" id="UP000019116"/>
    </source>
</evidence>
<dbReference type="PROSITE" id="PS00299">
    <property type="entry name" value="UBIQUITIN_1"/>
    <property type="match status" value="1"/>
</dbReference>
<dbReference type="GO" id="GO:0016567">
    <property type="term" value="P:protein ubiquitination"/>
    <property type="evidence" value="ECO:0000318"/>
    <property type="project" value="GO_Central"/>
</dbReference>
<dbReference type="SMART" id="SM00213">
    <property type="entry name" value="UBQ"/>
    <property type="match status" value="3"/>
</dbReference>
<dbReference type="Proteomes" id="UP000019116">
    <property type="component" value="Chromosome 3A"/>
</dbReference>
<dbReference type="GO" id="GO:0005634">
    <property type="term" value="C:nucleus"/>
    <property type="evidence" value="ECO:0000318"/>
    <property type="project" value="GO_Central"/>
</dbReference>
<dbReference type="InterPro" id="IPR019954">
    <property type="entry name" value="Ubiquitin_CS"/>
</dbReference>
<evidence type="ECO:0000259" key="3">
    <source>
        <dbReference type="PROSITE" id="PS50053"/>
    </source>
</evidence>
<evidence type="ECO:0000313" key="4">
    <source>
        <dbReference type="EnsemblPlants" id="TraesCS3A02G040600.1"/>
    </source>
</evidence>
<dbReference type="GO" id="GO:0003729">
    <property type="term" value="F:mRNA binding"/>
    <property type="evidence" value="ECO:0007669"/>
    <property type="project" value="UniProtKB-ARBA"/>
</dbReference>
<dbReference type="InterPro" id="IPR000626">
    <property type="entry name" value="Ubiquitin-like_dom"/>
</dbReference>
<sequence>MQIHVVETLTGRAMNLAITSSDTVNNVKAKIQHEHGFPMDQQCLIYAGEQLDDGRTLADYGVRDGSTLGLHLHPLHEKMQIHVVETLTGRAMNLAVTTSDTVDNVKAKIHKWHGFPKDQQCLIFANRQLDDEEEEGRTLADLNIRNDATLLLVLHSRGMMKIYVKTLRQNFYNLEVRSTDTVYNVKEKIWAAEGIPPCQQSLIFDGKKMKDDRTLAHYNIQMYEVLYFVLNLRG</sequence>
<dbReference type="InterPro" id="IPR029071">
    <property type="entry name" value="Ubiquitin-like_domsf"/>
</dbReference>
<keyword evidence="5" id="KW-1185">Reference proteome</keyword>
<dbReference type="SMR" id="A0A3B6E9L9"/>
<keyword evidence="2" id="KW-0832">Ubl conjugation</keyword>
<feature type="domain" description="Ubiquitin-like" evidence="3">
    <location>
        <begin position="6"/>
        <end position="72"/>
    </location>
</feature>
<feature type="domain" description="Ubiquitin-like" evidence="3">
    <location>
        <begin position="160"/>
        <end position="234"/>
    </location>
</feature>
<dbReference type="STRING" id="4565.A0A3B6E9L9"/>
<dbReference type="EnsemblPlants" id="TraesCS3A02G040600.1">
    <property type="protein sequence ID" value="TraesCS3A02G040600.1"/>
    <property type="gene ID" value="TraesCS3A02G040600"/>
</dbReference>
<dbReference type="GO" id="GO:0019941">
    <property type="term" value="P:modification-dependent protein catabolic process"/>
    <property type="evidence" value="ECO:0000318"/>
    <property type="project" value="GO_Central"/>
</dbReference>
<dbReference type="FunFam" id="3.10.20.90:FF:000211">
    <property type="entry name" value="Polyubiquitin 9"/>
    <property type="match status" value="1"/>
</dbReference>
<dbReference type="Gramene" id="TraesCS3A02G040600.1">
    <property type="protein sequence ID" value="TraesCS3A02G040600.1"/>
    <property type="gene ID" value="TraesCS3A02G040600"/>
</dbReference>
<dbReference type="Gramene" id="TraesCS3A03G0081500.1">
    <property type="protein sequence ID" value="TraesCS3A03G0081500.1.CDS"/>
    <property type="gene ID" value="TraesCS3A03G0081500"/>
</dbReference>
<dbReference type="Gene3D" id="3.10.20.90">
    <property type="entry name" value="Phosphatidylinositol 3-kinase Catalytic Subunit, Chain A, domain 1"/>
    <property type="match status" value="3"/>
</dbReference>
<dbReference type="PANTHER" id="PTHR10666">
    <property type="entry name" value="UBIQUITIN"/>
    <property type="match status" value="1"/>
</dbReference>
<dbReference type="InterPro" id="IPR050158">
    <property type="entry name" value="Ubiquitin_ubiquitin-like"/>
</dbReference>
<dbReference type="PROSITE" id="PS50053">
    <property type="entry name" value="UBIQUITIN_2"/>
    <property type="match status" value="3"/>
</dbReference>
<evidence type="ECO:0000256" key="1">
    <source>
        <dbReference type="ARBA" id="ARBA00022499"/>
    </source>
</evidence>
<accession>A0A3B6E9L9</accession>
<organism evidence="4">
    <name type="scientific">Triticum aestivum</name>
    <name type="common">Wheat</name>
    <dbReference type="NCBI Taxonomy" id="4565"/>
    <lineage>
        <taxon>Eukaryota</taxon>
        <taxon>Viridiplantae</taxon>
        <taxon>Streptophyta</taxon>
        <taxon>Embryophyta</taxon>
        <taxon>Tracheophyta</taxon>
        <taxon>Spermatophyta</taxon>
        <taxon>Magnoliopsida</taxon>
        <taxon>Liliopsida</taxon>
        <taxon>Poales</taxon>
        <taxon>Poaceae</taxon>
        <taxon>BOP clade</taxon>
        <taxon>Pooideae</taxon>
        <taxon>Triticodae</taxon>
        <taxon>Triticeae</taxon>
        <taxon>Triticinae</taxon>
        <taxon>Triticum</taxon>
    </lineage>
</organism>
<keyword evidence="1" id="KW-1017">Isopeptide bond</keyword>
<dbReference type="OrthoDB" id="756206at2759"/>
<dbReference type="GO" id="GO:0031386">
    <property type="term" value="F:protein tag activity"/>
    <property type="evidence" value="ECO:0000318"/>
    <property type="project" value="GO_Central"/>
</dbReference>
<name>A0A3B6E9L9_WHEAT</name>
<reference evidence="4" key="1">
    <citation type="submission" date="2018-08" db="EMBL/GenBank/DDBJ databases">
        <authorList>
            <person name="Rossello M."/>
        </authorList>
    </citation>
    <scope>NUCLEOTIDE SEQUENCE [LARGE SCALE GENOMIC DNA]</scope>
    <source>
        <strain evidence="4">cv. Chinese Spring</strain>
    </source>
</reference>
<dbReference type="PRINTS" id="PR00348">
    <property type="entry name" value="UBIQUITIN"/>
</dbReference>
<evidence type="ECO:0000256" key="2">
    <source>
        <dbReference type="ARBA" id="ARBA00022843"/>
    </source>
</evidence>
<dbReference type="GO" id="GO:0031625">
    <property type="term" value="F:ubiquitin protein ligase binding"/>
    <property type="evidence" value="ECO:0000318"/>
    <property type="project" value="GO_Central"/>
</dbReference>
<dbReference type="InterPro" id="IPR019956">
    <property type="entry name" value="Ubiquitin_dom"/>
</dbReference>
<dbReference type="GO" id="GO:0005737">
    <property type="term" value="C:cytoplasm"/>
    <property type="evidence" value="ECO:0000318"/>
    <property type="project" value="GO_Central"/>
</dbReference>
<proteinExistence type="predicted"/>
<reference evidence="4" key="2">
    <citation type="submission" date="2018-10" db="UniProtKB">
        <authorList>
            <consortium name="EnsemblPlants"/>
        </authorList>
    </citation>
    <scope>IDENTIFICATION</scope>
</reference>
<dbReference type="AlphaFoldDB" id="A0A3B6E9L9"/>
<feature type="domain" description="Ubiquitin-like" evidence="3">
    <location>
        <begin position="84"/>
        <end position="159"/>
    </location>
</feature>